<comment type="caution">
    <text evidence="1">The sequence shown here is derived from an EMBL/GenBank/DDBJ whole genome shotgun (WGS) entry which is preliminary data.</text>
</comment>
<accession>A0A8T2SMF6</accession>
<name>A0A8T2SMF6_CERRI</name>
<proteinExistence type="predicted"/>
<reference evidence="1" key="1">
    <citation type="submission" date="2021-08" db="EMBL/GenBank/DDBJ databases">
        <title>WGS assembly of Ceratopteris richardii.</title>
        <authorList>
            <person name="Marchant D.B."/>
            <person name="Chen G."/>
            <person name="Jenkins J."/>
            <person name="Shu S."/>
            <person name="Leebens-Mack J."/>
            <person name="Grimwood J."/>
            <person name="Schmutz J."/>
            <person name="Soltis P."/>
            <person name="Soltis D."/>
            <person name="Chen Z.-H."/>
        </authorList>
    </citation>
    <scope>NUCLEOTIDE SEQUENCE</scope>
    <source>
        <strain evidence="1">Whitten #5841</strain>
        <tissue evidence="1">Leaf</tissue>
    </source>
</reference>
<dbReference type="OrthoDB" id="1900448at2759"/>
<sequence>MGRRAQEERGKGWRELAVRAGLMHPSRSALMGVAQRASLGPPRLESFGLASPTTQQGNIFSKSRSPSALFSSVLELDSGVQLSGTHNVGVGMILETFLQGTKVHLDELRLRMSKKLRLPSIKKNMQCDSVDVSLCLASDLQQRNRATIESMIGTREDRHTLSCVLSSDFQSQLARGVASSHRLGNAWTIFTRYSIDDYAGERIILQVVHELNMMNKLSAIFATTHGHCSQGGFSWTYESSNKDRKGIRSFNKRYGTHISGGDMSARVNHVQQKSSTTMSFFYGYRIRDS</sequence>
<evidence type="ECO:0000313" key="2">
    <source>
        <dbReference type="Proteomes" id="UP000825935"/>
    </source>
</evidence>
<dbReference type="Proteomes" id="UP000825935">
    <property type="component" value="Chromosome 19"/>
</dbReference>
<keyword evidence="2" id="KW-1185">Reference proteome</keyword>
<protein>
    <submittedName>
        <fullName evidence="1">Uncharacterized protein</fullName>
    </submittedName>
</protein>
<gene>
    <name evidence="1" type="ORF">KP509_19G025800</name>
</gene>
<evidence type="ECO:0000313" key="1">
    <source>
        <dbReference type="EMBL" id="KAH7352033.1"/>
    </source>
</evidence>
<organism evidence="1 2">
    <name type="scientific">Ceratopteris richardii</name>
    <name type="common">Triangle waterfern</name>
    <dbReference type="NCBI Taxonomy" id="49495"/>
    <lineage>
        <taxon>Eukaryota</taxon>
        <taxon>Viridiplantae</taxon>
        <taxon>Streptophyta</taxon>
        <taxon>Embryophyta</taxon>
        <taxon>Tracheophyta</taxon>
        <taxon>Polypodiopsida</taxon>
        <taxon>Polypodiidae</taxon>
        <taxon>Polypodiales</taxon>
        <taxon>Pteridineae</taxon>
        <taxon>Pteridaceae</taxon>
        <taxon>Parkerioideae</taxon>
        <taxon>Ceratopteris</taxon>
    </lineage>
</organism>
<dbReference type="EMBL" id="CM035424">
    <property type="protein sequence ID" value="KAH7352033.1"/>
    <property type="molecule type" value="Genomic_DNA"/>
</dbReference>
<dbReference type="AlphaFoldDB" id="A0A8T2SMF6"/>